<protein>
    <submittedName>
        <fullName evidence="3">Uncharacterized protein</fullName>
    </submittedName>
</protein>
<dbReference type="EMBL" id="WWCX01000072">
    <property type="protein sequence ID" value="MYM97408.1"/>
    <property type="molecule type" value="Genomic_DNA"/>
</dbReference>
<dbReference type="CDD" id="cd20746">
    <property type="entry name" value="FIX_Ntox15_NUC_DUF4112_RhsA-like"/>
    <property type="match status" value="1"/>
</dbReference>
<comment type="caution">
    <text evidence="3">The sequence shown here is derived from an EMBL/GenBank/DDBJ whole genome shotgun (WGS) entry which is preliminary data.</text>
</comment>
<organism evidence="3 4">
    <name type="scientific">Duganella vulcania</name>
    <dbReference type="NCBI Taxonomy" id="2692166"/>
    <lineage>
        <taxon>Bacteria</taxon>
        <taxon>Pseudomonadati</taxon>
        <taxon>Pseudomonadota</taxon>
        <taxon>Betaproteobacteria</taxon>
        <taxon>Burkholderiales</taxon>
        <taxon>Oxalobacteraceae</taxon>
        <taxon>Telluria group</taxon>
        <taxon>Duganella</taxon>
    </lineage>
</organism>
<keyword evidence="2" id="KW-0472">Membrane</keyword>
<dbReference type="InterPro" id="IPR049802">
    <property type="entry name" value="RhsC-like_FIX"/>
</dbReference>
<keyword evidence="2" id="KW-1133">Transmembrane helix</keyword>
<sequence>MSQQAPDQHSILDDAWGQVVGGMDWLKSVLFGEFSDHRPLSAVVADMLVSFIPGVVIVTSARDAVAVILRLANHPEKREELMEWVLLSACLIVIALPVAMAAGGAVAAGVGAIVGGIAGSELGAALRAVMLMLIKEASKLVELVRFLQKFIKGDILKFLRAIQFAKYEKPLMQAMSKITGKLVDMVKALRTHLESLRYFDSVKATIAKLAAWEHKFYAVQQDALRNMPKALAELDARLAKVLAQTAPKEAHTVAAGVQADKKVAELPVRQRVRDTPGKVMPKSKGEAKAPAARAKPDAAKPKAKAIDPPKTAADVPLKDAPVPAKPPDNGVNTKRQAVADAAVAADRERITQLSKESRDAEKNGDMVLAKAKLDEAREILKPHFPTKAGDTWDEVIKRLDVSSPKDGAVFWSGTGWQAKQLGHPDAARAFAEKIGGVTLETTSGGRIIDGWPDINNLPWDASKGPPPFSGPLWQGVSEKYAEGTSGIVNVVQTPNKLWDPLTVWHNQEKPLLLDRLEQGKISDIQLHVVDLSSAPHQLSPNYIDQLLKFDQRP</sequence>
<dbReference type="AlphaFoldDB" id="A0A845GVY6"/>
<proteinExistence type="predicted"/>
<evidence type="ECO:0000256" key="2">
    <source>
        <dbReference type="SAM" id="Phobius"/>
    </source>
</evidence>
<evidence type="ECO:0000313" key="4">
    <source>
        <dbReference type="Proteomes" id="UP000447355"/>
    </source>
</evidence>
<evidence type="ECO:0000256" key="1">
    <source>
        <dbReference type="SAM" id="MobiDB-lite"/>
    </source>
</evidence>
<dbReference type="SUPFAM" id="SSF52309">
    <property type="entry name" value="N-(deoxy)ribosyltransferase-like"/>
    <property type="match status" value="1"/>
</dbReference>
<feature type="transmembrane region" description="Helical" evidence="2">
    <location>
        <begin position="48"/>
        <end position="72"/>
    </location>
</feature>
<accession>A0A845GVY6</accession>
<reference evidence="3" key="1">
    <citation type="submission" date="2019-12" db="EMBL/GenBank/DDBJ databases">
        <title>Novel species isolated from a subtropical stream in China.</title>
        <authorList>
            <person name="Lu H."/>
        </authorList>
    </citation>
    <scope>NUCLEOTIDE SEQUENCE [LARGE SCALE GENOMIC DNA]</scope>
    <source>
        <strain evidence="3">FT81W</strain>
    </source>
</reference>
<name>A0A845GVY6_9BURK</name>
<feature type="transmembrane region" description="Helical" evidence="2">
    <location>
        <begin position="84"/>
        <end position="106"/>
    </location>
</feature>
<keyword evidence="2" id="KW-0812">Transmembrane</keyword>
<feature type="compositionally biased region" description="Basic and acidic residues" evidence="1">
    <location>
        <begin position="294"/>
        <end position="307"/>
    </location>
</feature>
<feature type="region of interest" description="Disordered" evidence="1">
    <location>
        <begin position="275"/>
        <end position="332"/>
    </location>
</feature>
<gene>
    <name evidence="3" type="ORF">GTP90_26510</name>
</gene>
<dbReference type="RefSeq" id="WP_161086313.1">
    <property type="nucleotide sequence ID" value="NZ_WWCX01000072.1"/>
</dbReference>
<dbReference type="Proteomes" id="UP000447355">
    <property type="component" value="Unassembled WGS sequence"/>
</dbReference>
<evidence type="ECO:0000313" key="3">
    <source>
        <dbReference type="EMBL" id="MYM97408.1"/>
    </source>
</evidence>